<protein>
    <submittedName>
        <fullName evidence="2">Uncharacterized protein</fullName>
    </submittedName>
</protein>
<proteinExistence type="predicted"/>
<organism evidence="2 3">
    <name type="scientific">Athelia psychrophila</name>
    <dbReference type="NCBI Taxonomy" id="1759441"/>
    <lineage>
        <taxon>Eukaryota</taxon>
        <taxon>Fungi</taxon>
        <taxon>Dikarya</taxon>
        <taxon>Basidiomycota</taxon>
        <taxon>Agaricomycotina</taxon>
        <taxon>Agaricomycetes</taxon>
        <taxon>Agaricomycetidae</taxon>
        <taxon>Atheliales</taxon>
        <taxon>Atheliaceae</taxon>
        <taxon>Athelia</taxon>
    </lineage>
</organism>
<dbReference type="EMBL" id="KV417507">
    <property type="protein sequence ID" value="KZP27748.1"/>
    <property type="molecule type" value="Genomic_DNA"/>
</dbReference>
<keyword evidence="3" id="KW-1185">Reference proteome</keyword>
<dbReference type="AlphaFoldDB" id="A0A166QZY9"/>
<evidence type="ECO:0000256" key="1">
    <source>
        <dbReference type="SAM" id="MobiDB-lite"/>
    </source>
</evidence>
<gene>
    <name evidence="2" type="ORF">FIBSPDRAFT_886304</name>
</gene>
<evidence type="ECO:0000313" key="2">
    <source>
        <dbReference type="EMBL" id="KZP27748.1"/>
    </source>
</evidence>
<sequence length="314" mass="35754">MDSIPCILCGTFPSTFFDDYKQTFERDLDIVSLAAQHTLASIALTEVSANYEEFFYIPPTSEDTDTMIEQQVTPLRLDTEEKEQRDRLETDFHASQNTVTIYPKILWCITDRAQSVLVILLRYWLNLFAILHSVAKIEALALVGADMFTLHTTHSKVNRDGTEGCHDSPVTQPKYRLPQEGAPPSKDVYGRQHVLPKWVVKSENLNFLEALRVHMTYVKCLAIKNADADRILQAAKSYLETFKRNHRDQSRQAFPKDWVFREDPNAAARDYAVLDNRPRIHSELCLLGGSDHPAGKWCDQAAGRMAVVVSRARV</sequence>
<accession>A0A166QZY9</accession>
<evidence type="ECO:0000313" key="3">
    <source>
        <dbReference type="Proteomes" id="UP000076532"/>
    </source>
</evidence>
<name>A0A166QZY9_9AGAM</name>
<feature type="region of interest" description="Disordered" evidence="1">
    <location>
        <begin position="159"/>
        <end position="186"/>
    </location>
</feature>
<dbReference type="Proteomes" id="UP000076532">
    <property type="component" value="Unassembled WGS sequence"/>
</dbReference>
<reference evidence="2 3" key="1">
    <citation type="journal article" date="2016" name="Mol. Biol. Evol.">
        <title>Comparative Genomics of Early-Diverging Mushroom-Forming Fungi Provides Insights into the Origins of Lignocellulose Decay Capabilities.</title>
        <authorList>
            <person name="Nagy L.G."/>
            <person name="Riley R."/>
            <person name="Tritt A."/>
            <person name="Adam C."/>
            <person name="Daum C."/>
            <person name="Floudas D."/>
            <person name="Sun H."/>
            <person name="Yadav J.S."/>
            <person name="Pangilinan J."/>
            <person name="Larsson K.H."/>
            <person name="Matsuura K."/>
            <person name="Barry K."/>
            <person name="Labutti K."/>
            <person name="Kuo R."/>
            <person name="Ohm R.A."/>
            <person name="Bhattacharya S.S."/>
            <person name="Shirouzu T."/>
            <person name="Yoshinaga Y."/>
            <person name="Martin F.M."/>
            <person name="Grigoriev I.V."/>
            <person name="Hibbett D.S."/>
        </authorList>
    </citation>
    <scope>NUCLEOTIDE SEQUENCE [LARGE SCALE GENOMIC DNA]</scope>
    <source>
        <strain evidence="2 3">CBS 109695</strain>
    </source>
</reference>